<evidence type="ECO:0000313" key="14">
    <source>
        <dbReference type="Proteomes" id="UP000075880"/>
    </source>
</evidence>
<dbReference type="Gene3D" id="3.30.40.10">
    <property type="entry name" value="Zinc/RING finger domain, C3HC4 (zinc finger)"/>
    <property type="match status" value="1"/>
</dbReference>
<dbReference type="AlphaFoldDB" id="A0A182IUE4"/>
<evidence type="ECO:0000256" key="11">
    <source>
        <dbReference type="RuleBase" id="RU369078"/>
    </source>
</evidence>
<evidence type="ECO:0000313" key="13">
    <source>
        <dbReference type="EnsemblMetazoa" id="AATE005683-PA.1"/>
    </source>
</evidence>
<dbReference type="VEuPathDB" id="VectorBase:AATE005683"/>
<keyword evidence="5 11" id="KW-0479">Metal-binding</keyword>
<evidence type="ECO:0000256" key="3">
    <source>
        <dbReference type="ARBA" id="ARBA00013701"/>
    </source>
</evidence>
<dbReference type="PANTHER" id="PTHR12981:SF0">
    <property type="entry name" value="ZINC FINGER PROTEIN-LIKE 1"/>
    <property type="match status" value="1"/>
</dbReference>
<dbReference type="EMBL" id="AXCP01008288">
    <property type="status" value="NOT_ANNOTATED_CDS"/>
    <property type="molecule type" value="Genomic_DNA"/>
</dbReference>
<proteinExistence type="inferred from homology"/>
<sequence>MGLCKCPKRQVTTQFCFEHRVNVCENCMVVTHTKCTVQSYIQWLKDSDYDSNCMLCGSPRESDDCVRLICYHVFHWKCLNARQQMLSPNTAPGGHTCPICSDPIFPPGNLVSPVADVLRVRLGQVNWGRNELGLPLLLDEKRVHSKSFPIASTNPVTEAPIVGMEATATPNGAAAYGVVHSGLTQTRAAGSSNASLSGKDRPDSPHSIVNLDQYVNVANSRRTTLLSREQPIGGSDRDDNKYKRRTPHEIFSRWSRRLYAPSARPICRKYWFLVVTGLIAIVCIVYIMAEITTADRSGSDKHGFIPNRNLPHAEE</sequence>
<dbReference type="GO" id="GO:0016020">
    <property type="term" value="C:membrane"/>
    <property type="evidence" value="ECO:0007669"/>
    <property type="project" value="UniProtKB-SubCell"/>
</dbReference>
<evidence type="ECO:0000256" key="6">
    <source>
        <dbReference type="ARBA" id="ARBA00022771"/>
    </source>
</evidence>
<evidence type="ECO:0000256" key="7">
    <source>
        <dbReference type="ARBA" id="ARBA00022833"/>
    </source>
</evidence>
<evidence type="ECO:0000256" key="8">
    <source>
        <dbReference type="ARBA" id="ARBA00022989"/>
    </source>
</evidence>
<dbReference type="STRING" id="41427.A0A182IUE4"/>
<dbReference type="PANTHER" id="PTHR12981">
    <property type="entry name" value="ZINC FINGER PROTEIN-LIKE 1"/>
    <property type="match status" value="1"/>
</dbReference>
<feature type="transmembrane region" description="Helical" evidence="11">
    <location>
        <begin position="270"/>
        <end position="289"/>
    </location>
</feature>
<keyword evidence="9 11" id="KW-0472">Membrane</keyword>
<dbReference type="OrthoDB" id="1916590at2759"/>
<dbReference type="Pfam" id="PF25998">
    <property type="entry name" value="U-box_ZFPL1"/>
    <property type="match status" value="1"/>
</dbReference>
<comment type="subcellular location">
    <subcellularLocation>
        <location evidence="1 11">Membrane</location>
        <topology evidence="1 11">Single-pass membrane protein</topology>
    </subcellularLocation>
</comment>
<dbReference type="EnsemblMetazoa" id="AATE005683-RA">
    <property type="protein sequence ID" value="AATE005683-PA.1"/>
    <property type="gene ID" value="AATE005683"/>
</dbReference>
<dbReference type="InterPro" id="IPR013083">
    <property type="entry name" value="Znf_RING/FYVE/PHD"/>
</dbReference>
<dbReference type="SMART" id="SM00184">
    <property type="entry name" value="RING"/>
    <property type="match status" value="1"/>
</dbReference>
<evidence type="ECO:0000256" key="5">
    <source>
        <dbReference type="ARBA" id="ARBA00022723"/>
    </source>
</evidence>
<dbReference type="CDD" id="cd16487">
    <property type="entry name" value="mRING-H2-C3DHC3_ZFPL1"/>
    <property type="match status" value="1"/>
</dbReference>
<reference evidence="13" key="2">
    <citation type="submission" date="2022-08" db="UniProtKB">
        <authorList>
            <consortium name="EnsemblMetazoa"/>
        </authorList>
    </citation>
    <scope>IDENTIFICATION</scope>
    <source>
        <strain evidence="13">EBRO</strain>
    </source>
</reference>
<dbReference type="EnsemblMetazoa" id="ENSAATROPT014622">
    <property type="protein sequence ID" value="ENSAATROPP013317"/>
    <property type="gene ID" value="ENSAATROPG011864"/>
</dbReference>
<organism evidence="13">
    <name type="scientific">Anopheles atroparvus</name>
    <name type="common">European mosquito</name>
    <dbReference type="NCBI Taxonomy" id="41427"/>
    <lineage>
        <taxon>Eukaryota</taxon>
        <taxon>Metazoa</taxon>
        <taxon>Ecdysozoa</taxon>
        <taxon>Arthropoda</taxon>
        <taxon>Hexapoda</taxon>
        <taxon>Insecta</taxon>
        <taxon>Pterygota</taxon>
        <taxon>Neoptera</taxon>
        <taxon>Endopterygota</taxon>
        <taxon>Diptera</taxon>
        <taxon>Nematocera</taxon>
        <taxon>Culicoidea</taxon>
        <taxon>Culicidae</taxon>
        <taxon>Anophelinae</taxon>
        <taxon>Anopheles</taxon>
    </lineage>
</organism>
<dbReference type="Pfam" id="PF25993">
    <property type="entry name" value="zf-B_box_ZFPL1"/>
    <property type="match status" value="1"/>
</dbReference>
<keyword evidence="4 11" id="KW-0812">Transmembrane</keyword>
<name>A0A182IUE4_ANOAO</name>
<dbReference type="InterPro" id="IPR058730">
    <property type="entry name" value="U-box_ZFPL1-like"/>
</dbReference>
<keyword evidence="6 10" id="KW-0863">Zinc-finger</keyword>
<keyword evidence="7 11" id="KW-0862">Zinc</keyword>
<comment type="similarity">
    <text evidence="2 11">Belongs to the ZFPL1 family.</text>
</comment>
<evidence type="ECO:0000256" key="1">
    <source>
        <dbReference type="ARBA" id="ARBA00004167"/>
    </source>
</evidence>
<keyword evidence="14" id="KW-1185">Reference proteome</keyword>
<evidence type="ECO:0000259" key="12">
    <source>
        <dbReference type="PROSITE" id="PS50089"/>
    </source>
</evidence>
<dbReference type="GO" id="GO:0008270">
    <property type="term" value="F:zinc ion binding"/>
    <property type="evidence" value="ECO:0007669"/>
    <property type="project" value="UniProtKB-UniRule"/>
</dbReference>
<accession>A0A182IUE4</accession>
<evidence type="ECO:0000256" key="2">
    <source>
        <dbReference type="ARBA" id="ARBA00005561"/>
    </source>
</evidence>
<dbReference type="Proteomes" id="UP000075880">
    <property type="component" value="Unassembled WGS sequence"/>
</dbReference>
<keyword evidence="8 11" id="KW-1133">Transmembrane helix</keyword>
<reference evidence="14" key="1">
    <citation type="submission" date="2021-09" db="EMBL/GenBank/DDBJ databases">
        <authorList>
            <consortium name="Infravec"/>
            <person name="Campbell I L."/>
            <person name="Maslen G."/>
            <person name="Yates A."/>
        </authorList>
    </citation>
    <scope>NUCLEOTIDE SEQUENCE [LARGE SCALE GENOMIC DNA]</scope>
    <source>
        <strain evidence="14">Infravec2 EBRE</strain>
    </source>
</reference>
<dbReference type="InterPro" id="IPR058731">
    <property type="entry name" value="Znf-B_box_ZFPL1-like"/>
</dbReference>
<dbReference type="GO" id="GO:0005794">
    <property type="term" value="C:Golgi apparatus"/>
    <property type="evidence" value="ECO:0007669"/>
    <property type="project" value="TreeGrafter"/>
</dbReference>
<evidence type="ECO:0000256" key="9">
    <source>
        <dbReference type="ARBA" id="ARBA00023136"/>
    </source>
</evidence>
<feature type="domain" description="RING-type" evidence="12">
    <location>
        <begin position="53"/>
        <end position="101"/>
    </location>
</feature>
<dbReference type="InterPro" id="IPR001841">
    <property type="entry name" value="Znf_RING"/>
</dbReference>
<evidence type="ECO:0000256" key="10">
    <source>
        <dbReference type="PROSITE-ProRule" id="PRU00175"/>
    </source>
</evidence>
<dbReference type="PROSITE" id="PS50089">
    <property type="entry name" value="ZF_RING_2"/>
    <property type="match status" value="1"/>
</dbReference>
<protein>
    <recommendedName>
        <fullName evidence="3 11">Zinc finger protein-like 1 homolog</fullName>
    </recommendedName>
</protein>
<dbReference type="InterPro" id="IPR039043">
    <property type="entry name" value="ZFPL1"/>
</dbReference>
<dbReference type="SUPFAM" id="SSF57850">
    <property type="entry name" value="RING/U-box"/>
    <property type="match status" value="1"/>
</dbReference>
<evidence type="ECO:0000256" key="4">
    <source>
        <dbReference type="ARBA" id="ARBA00022692"/>
    </source>
</evidence>